<evidence type="ECO:0000313" key="9">
    <source>
        <dbReference type="Proteomes" id="UP000736164"/>
    </source>
</evidence>
<dbReference type="EMBL" id="JAAWVO010057916">
    <property type="protein sequence ID" value="MBN3322015.1"/>
    <property type="molecule type" value="Genomic_DNA"/>
</dbReference>
<evidence type="ECO:0000256" key="2">
    <source>
        <dbReference type="ARBA" id="ARBA00009824"/>
    </source>
</evidence>
<dbReference type="PANTHER" id="PTHR17920:SF3">
    <property type="entry name" value="TRANSMEMBRANE AND COILED-COIL DOMAIN-CONTAINING PROTEIN 4"/>
    <property type="match status" value="1"/>
</dbReference>
<feature type="transmembrane region" description="Helical" evidence="7">
    <location>
        <begin position="478"/>
        <end position="505"/>
    </location>
</feature>
<gene>
    <name evidence="8" type="primary">Tmco4</name>
    <name evidence="8" type="ORF">GTO95_0002935</name>
</gene>
<dbReference type="PANTHER" id="PTHR17920">
    <property type="entry name" value="TRANSMEMBRANE AND COILED-COIL DOMAIN-CONTAINING PROTEIN 4 TMCO4"/>
    <property type="match status" value="1"/>
</dbReference>
<feature type="transmembrane region" description="Helical" evidence="7">
    <location>
        <begin position="446"/>
        <end position="472"/>
    </location>
</feature>
<keyword evidence="4 7" id="KW-1133">Transmembrane helix</keyword>
<dbReference type="Pfam" id="PF05277">
    <property type="entry name" value="DUF726"/>
    <property type="match status" value="1"/>
</dbReference>
<feature type="compositionally biased region" description="Basic and acidic residues" evidence="6">
    <location>
        <begin position="796"/>
        <end position="805"/>
    </location>
</feature>
<evidence type="ECO:0000256" key="4">
    <source>
        <dbReference type="ARBA" id="ARBA00022989"/>
    </source>
</evidence>
<feature type="compositionally biased region" description="Basic and acidic residues" evidence="6">
    <location>
        <begin position="78"/>
        <end position="87"/>
    </location>
</feature>
<keyword evidence="5 7" id="KW-0472">Membrane</keyword>
<comment type="caution">
    <text evidence="8">The sequence shown here is derived from an EMBL/GenBank/DDBJ whole genome shotgun (WGS) entry which is preliminary data.</text>
</comment>
<feature type="region of interest" description="Disordered" evidence="6">
    <location>
        <begin position="1"/>
        <end position="99"/>
    </location>
</feature>
<evidence type="ECO:0000256" key="6">
    <source>
        <dbReference type="SAM" id="MobiDB-lite"/>
    </source>
</evidence>
<protein>
    <submittedName>
        <fullName evidence="8">TMCO4 protein</fullName>
    </submittedName>
</protein>
<dbReference type="GO" id="GO:0016020">
    <property type="term" value="C:membrane"/>
    <property type="evidence" value="ECO:0007669"/>
    <property type="project" value="UniProtKB-SubCell"/>
</dbReference>
<name>A0A8J7P0Z6_ATRSP</name>
<feature type="transmembrane region" description="Helical" evidence="7">
    <location>
        <begin position="599"/>
        <end position="622"/>
    </location>
</feature>
<proteinExistence type="inferred from homology"/>
<evidence type="ECO:0000256" key="3">
    <source>
        <dbReference type="ARBA" id="ARBA00022692"/>
    </source>
</evidence>
<comment type="subcellular location">
    <subcellularLocation>
        <location evidence="1">Membrane</location>
        <topology evidence="1">Multi-pass membrane protein</topology>
    </subcellularLocation>
</comment>
<evidence type="ECO:0000256" key="5">
    <source>
        <dbReference type="ARBA" id="ARBA00023136"/>
    </source>
</evidence>
<comment type="similarity">
    <text evidence="2">Belongs to the TMCO4 family.</text>
</comment>
<feature type="non-terminal residue" evidence="8">
    <location>
        <position position="1"/>
    </location>
</feature>
<keyword evidence="3 7" id="KW-0812">Transmembrane</keyword>
<dbReference type="InterPro" id="IPR029058">
    <property type="entry name" value="AB_hydrolase_fold"/>
</dbReference>
<sequence length="890" mass="94270">MNSVSPLFQPNAFFSPRWTGRIDRSRTAGDAPAPPRPPTHLSQVPRRPGGSPAADRGSRRPRPAARGPGGSGAPSSVNERRKADSHTRASGRVRQVQRRLGAPVSGGLWSSVSAFTFPGGARRCLTGPGVAENPTLPGTGSLRHLPGSVPGLSRVCPDSECAAASPRSRSLKRATSELPERRVAALLLPVCLRRARPGVGRHCLDPSPPVTREPVWRAVRSGAPGRWVCAPGQDLFRQAADGCLAGVSQSSVSGSASLCQWCYSSLSGVGGVSPAEGLVPPRSEAVIGRLLGEPGRFAYAALCAVSLAQLFPGSEHRLFRQQYVQALVSWLGLCDSVLPVMEAFLGGLGLEGTDTFLSVLQKEPQLRQGAQPVVQDLVSFSVREGFYDARARVMIRHVSCLLRVSPRELEDFEETLGERLRRGGEETEEEESRRRRKERGRKLKRYLLIGLATVGGGTVIGLTGGLAAPLVAAGAGAVIGAGGAAALGSVAGIAIMASLFGAAGAGLTGYKMNKRVGAIEEFEFRPLSTGKHLHLTIAVTGWLCRGKYSSFQAPWASLRQSREQYCLCWESRYLLELGSALDSLLDGLVSMMAQEALKYTVLSGILTALTWPASLLAVASVIDNPWGVCLSRSAEVGKHLAQVLRSRQQGRRPVSLIGFSLGARVIYFCLQELANDTDCEGVIEDVVLLGAPVDGSSRQWKALTRVVSGRIINGYCRGDWLLSFVYRSSSAQLSVAGLQPINLDDRRMMNVDLSSVVKGHLDYMRQMETILVAVGVPTREGACLGDVLSMPQEPVATEREPKPEPESDQSALGGGANEGGTETGDEAGGVVCGAGVEPVCRLGGGGVPGQEEPSVSEAEREEEDGVTTTTSPQTEGDGGRSGGLEHAGQY</sequence>
<reference evidence="8" key="1">
    <citation type="journal article" date="2021" name="Cell">
        <title>Tracing the genetic footprints of vertebrate landing in non-teleost ray-finned fishes.</title>
        <authorList>
            <person name="Bi X."/>
            <person name="Wang K."/>
            <person name="Yang L."/>
            <person name="Pan H."/>
            <person name="Jiang H."/>
            <person name="Wei Q."/>
            <person name="Fang M."/>
            <person name="Yu H."/>
            <person name="Zhu C."/>
            <person name="Cai Y."/>
            <person name="He Y."/>
            <person name="Gan X."/>
            <person name="Zeng H."/>
            <person name="Yu D."/>
            <person name="Zhu Y."/>
            <person name="Jiang H."/>
            <person name="Qiu Q."/>
            <person name="Yang H."/>
            <person name="Zhang Y.E."/>
            <person name="Wang W."/>
            <person name="Zhu M."/>
            <person name="He S."/>
            <person name="Zhang G."/>
        </authorList>
    </citation>
    <scope>NUCLEOTIDE SEQUENCE</scope>
    <source>
        <strain evidence="8">Allg_001</strain>
    </source>
</reference>
<dbReference type="AlphaFoldDB" id="A0A8J7P0Z6"/>
<feature type="compositionally biased region" description="Gly residues" evidence="6">
    <location>
        <begin position="812"/>
        <end position="832"/>
    </location>
</feature>
<evidence type="ECO:0000256" key="7">
    <source>
        <dbReference type="SAM" id="Phobius"/>
    </source>
</evidence>
<dbReference type="Proteomes" id="UP000736164">
    <property type="component" value="Unassembled WGS sequence"/>
</dbReference>
<feature type="non-terminal residue" evidence="8">
    <location>
        <position position="890"/>
    </location>
</feature>
<evidence type="ECO:0000256" key="1">
    <source>
        <dbReference type="ARBA" id="ARBA00004141"/>
    </source>
</evidence>
<evidence type="ECO:0000313" key="8">
    <source>
        <dbReference type="EMBL" id="MBN3322015.1"/>
    </source>
</evidence>
<dbReference type="SUPFAM" id="SSF53474">
    <property type="entry name" value="alpha/beta-Hydrolases"/>
    <property type="match status" value="1"/>
</dbReference>
<organism evidence="8 9">
    <name type="scientific">Atractosteus spatula</name>
    <name type="common">Alligator gar</name>
    <name type="synonym">Lepisosteus spatula</name>
    <dbReference type="NCBI Taxonomy" id="7917"/>
    <lineage>
        <taxon>Eukaryota</taxon>
        <taxon>Metazoa</taxon>
        <taxon>Chordata</taxon>
        <taxon>Craniata</taxon>
        <taxon>Vertebrata</taxon>
        <taxon>Euteleostomi</taxon>
        <taxon>Actinopterygii</taxon>
        <taxon>Neopterygii</taxon>
        <taxon>Holostei</taxon>
        <taxon>Semionotiformes</taxon>
        <taxon>Lepisosteidae</taxon>
        <taxon>Atractosteus</taxon>
    </lineage>
</organism>
<dbReference type="InterPro" id="IPR007941">
    <property type="entry name" value="DUF726"/>
</dbReference>
<accession>A0A8J7P0Z6</accession>
<feature type="region of interest" description="Disordered" evidence="6">
    <location>
        <begin position="792"/>
        <end position="890"/>
    </location>
</feature>
<keyword evidence="9" id="KW-1185">Reference proteome</keyword>